<dbReference type="Pfam" id="PF00115">
    <property type="entry name" value="COX1"/>
    <property type="match status" value="1"/>
</dbReference>
<keyword evidence="3" id="KW-0472">Membrane</keyword>
<keyword evidence="2" id="KW-0249">Electron transport</keyword>
<proteinExistence type="predicted"/>
<feature type="domain" description="Cytochrome oxidase subunit I profile" evidence="4">
    <location>
        <begin position="1"/>
        <end position="166"/>
    </location>
</feature>
<reference evidence="5 6" key="1">
    <citation type="submission" date="2023-07" db="EMBL/GenBank/DDBJ databases">
        <title>Genomic Encyclopedia of Type Strains, Phase IV (KMG-IV): sequencing the most valuable type-strain genomes for metagenomic binning, comparative biology and taxonomic classification.</title>
        <authorList>
            <person name="Goeker M."/>
        </authorList>
    </citation>
    <scope>NUCLEOTIDE SEQUENCE [LARGE SCALE GENOMIC DNA]</scope>
    <source>
        <strain evidence="5 6">DSM 17740</strain>
    </source>
</reference>
<dbReference type="SUPFAM" id="SSF81442">
    <property type="entry name" value="Cytochrome c oxidase subunit I-like"/>
    <property type="match status" value="1"/>
</dbReference>
<keyword evidence="6" id="KW-1185">Reference proteome</keyword>
<protein>
    <submittedName>
        <fullName evidence="5">Heme/copper-type cytochrome/quinol oxidase subunit 1</fullName>
    </submittedName>
</protein>
<evidence type="ECO:0000313" key="6">
    <source>
        <dbReference type="Proteomes" id="UP001232445"/>
    </source>
</evidence>
<evidence type="ECO:0000313" key="5">
    <source>
        <dbReference type="EMBL" id="MDQ0339096.1"/>
    </source>
</evidence>
<dbReference type="PROSITE" id="PS50855">
    <property type="entry name" value="COX1"/>
    <property type="match status" value="1"/>
</dbReference>
<organism evidence="5 6">
    <name type="scientific">Caldalkalibacillus uzonensis</name>
    <dbReference type="NCBI Taxonomy" id="353224"/>
    <lineage>
        <taxon>Bacteria</taxon>
        <taxon>Bacillati</taxon>
        <taxon>Bacillota</taxon>
        <taxon>Bacilli</taxon>
        <taxon>Bacillales</taxon>
        <taxon>Bacillaceae</taxon>
        <taxon>Caldalkalibacillus</taxon>
    </lineage>
</organism>
<feature type="transmembrane region" description="Helical" evidence="3">
    <location>
        <begin position="71"/>
        <end position="93"/>
    </location>
</feature>
<keyword evidence="1" id="KW-0679">Respiratory chain</keyword>
<feature type="transmembrane region" description="Helical" evidence="3">
    <location>
        <begin position="113"/>
        <end position="138"/>
    </location>
</feature>
<dbReference type="PANTHER" id="PTHR10422">
    <property type="entry name" value="CYTOCHROME C OXIDASE SUBUNIT 1"/>
    <property type="match status" value="1"/>
</dbReference>
<evidence type="ECO:0000256" key="3">
    <source>
        <dbReference type="SAM" id="Phobius"/>
    </source>
</evidence>
<evidence type="ECO:0000256" key="1">
    <source>
        <dbReference type="ARBA" id="ARBA00022660"/>
    </source>
</evidence>
<sequence>MFALGFIPTFVIGGVTGVMVSVPPADYQFHDTYFVVAHFHYTLIGSVIFGSFAAAYYWWPKIFGRLLNERLGKWHFWLFLIGFHMTFFVLHFAGLMGMPRRYFTYLEGYNLAAINLVSTIGSWIIAASVLIFITNVIYTSVRGPKAKADPWDGRTLEWAVPTPIPF</sequence>
<keyword evidence="3" id="KW-1133">Transmembrane helix</keyword>
<dbReference type="EMBL" id="JAUSUQ010000006">
    <property type="protein sequence ID" value="MDQ0339096.1"/>
    <property type="molecule type" value="Genomic_DNA"/>
</dbReference>
<keyword evidence="1" id="KW-0813">Transport</keyword>
<keyword evidence="3" id="KW-0812">Transmembrane</keyword>
<dbReference type="Proteomes" id="UP001232445">
    <property type="component" value="Unassembled WGS sequence"/>
</dbReference>
<dbReference type="InterPro" id="IPR023616">
    <property type="entry name" value="Cyt_c_oxase-like_su1_dom"/>
</dbReference>
<accession>A0ABU0CRQ1</accession>
<dbReference type="PANTHER" id="PTHR10422:SF44">
    <property type="entry name" value="CYTOCHROME C OXIDASE SUBUNIT 1"/>
    <property type="match status" value="1"/>
</dbReference>
<name>A0ABU0CRQ1_9BACI</name>
<evidence type="ECO:0000259" key="4">
    <source>
        <dbReference type="PROSITE" id="PS50855"/>
    </source>
</evidence>
<evidence type="ECO:0000256" key="2">
    <source>
        <dbReference type="ARBA" id="ARBA00022982"/>
    </source>
</evidence>
<dbReference type="PRINTS" id="PR01165">
    <property type="entry name" value="CYCOXIDASEI"/>
</dbReference>
<dbReference type="Gene3D" id="1.20.210.10">
    <property type="entry name" value="Cytochrome c oxidase-like, subunit I domain"/>
    <property type="match status" value="1"/>
</dbReference>
<dbReference type="InterPro" id="IPR000883">
    <property type="entry name" value="Cyt_C_Oxase_1"/>
</dbReference>
<comment type="caution">
    <text evidence="5">The sequence shown here is derived from an EMBL/GenBank/DDBJ whole genome shotgun (WGS) entry which is preliminary data.</text>
</comment>
<feature type="transmembrane region" description="Helical" evidence="3">
    <location>
        <begin position="33"/>
        <end position="59"/>
    </location>
</feature>
<dbReference type="InterPro" id="IPR036927">
    <property type="entry name" value="Cyt_c_oxase-like_su1_sf"/>
</dbReference>
<gene>
    <name evidence="5" type="ORF">J2S00_001882</name>
</gene>